<comment type="caution">
    <text evidence="1">The sequence shown here is derived from an EMBL/GenBank/DDBJ whole genome shotgun (WGS) entry which is preliminary data.</text>
</comment>
<reference evidence="1" key="1">
    <citation type="submission" date="2021-01" db="EMBL/GenBank/DDBJ databases">
        <authorList>
            <person name="Sun Q."/>
        </authorList>
    </citation>
    <scope>NUCLEOTIDE SEQUENCE</scope>
    <source>
        <strain evidence="1">YIM B02566</strain>
    </source>
</reference>
<accession>A0ACC5R1N0</accession>
<keyword evidence="2" id="KW-1185">Reference proteome</keyword>
<gene>
    <name evidence="1" type="ORF">JHL16_07975</name>
</gene>
<protein>
    <submittedName>
        <fullName evidence="1">Uncharacterized protein</fullName>
    </submittedName>
</protein>
<sequence length="164" mass="17307">MTGGVLLQVLRGVVVLASLSVSATCQAQPKGVAAVEITTAWTQRLRAAHELADVEKVVGTGGKAEATESKGSTTRTRLSWVGRDGKGRLRVFAYRSGGFSAIVDPADSAGEIVLNSFGAFQCSDCSPPVNACGRRPSWIPHDLHWDTFDCPHTITGPQDMPAGK</sequence>
<proteinExistence type="predicted"/>
<organism evidence="1 2">
    <name type="scientific">Taklimakanibacter albus</name>
    <dbReference type="NCBI Taxonomy" id="2800327"/>
    <lineage>
        <taxon>Bacteria</taxon>
        <taxon>Pseudomonadati</taxon>
        <taxon>Pseudomonadota</taxon>
        <taxon>Alphaproteobacteria</taxon>
        <taxon>Hyphomicrobiales</taxon>
        <taxon>Aestuariivirgaceae</taxon>
        <taxon>Taklimakanibacter</taxon>
    </lineage>
</organism>
<name>A0ACC5R1N0_9HYPH</name>
<evidence type="ECO:0000313" key="1">
    <source>
        <dbReference type="EMBL" id="MBK1866288.1"/>
    </source>
</evidence>
<evidence type="ECO:0000313" key="2">
    <source>
        <dbReference type="Proteomes" id="UP000616151"/>
    </source>
</evidence>
<dbReference type="Proteomes" id="UP000616151">
    <property type="component" value="Unassembled WGS sequence"/>
</dbReference>
<dbReference type="EMBL" id="JAENHL010000006">
    <property type="protein sequence ID" value="MBK1866288.1"/>
    <property type="molecule type" value="Genomic_DNA"/>
</dbReference>